<name>A0A1B2HNE4_9PSEU</name>
<organism evidence="1 2">
    <name type="scientific">Lentzea guizhouensis</name>
    <dbReference type="NCBI Taxonomy" id="1586287"/>
    <lineage>
        <taxon>Bacteria</taxon>
        <taxon>Bacillati</taxon>
        <taxon>Actinomycetota</taxon>
        <taxon>Actinomycetes</taxon>
        <taxon>Pseudonocardiales</taxon>
        <taxon>Pseudonocardiaceae</taxon>
        <taxon>Lentzea</taxon>
    </lineage>
</organism>
<sequence length="221" mass="23578">MAPVEFTVSGGEGTPLEHVAALTGRVSLFVVTDPGGWAQVSQGLAVGQAASAAVRTRLRTLRFAVLDLRHFASAEDLPSISDVPGDVVALHDTRTWDSAPVVRALRGLGRPVVLFTAVHTWVSGVDPATVVMGWSTPHVVLAAPVRAGEVRVEDVLWQFRELERRGTVGFVALPQPAVPADRASPWWWRCRCDRGRRGGAAAGCRLRGVGARRGARRAVAG</sequence>
<dbReference type="Proteomes" id="UP000093053">
    <property type="component" value="Chromosome"/>
</dbReference>
<dbReference type="STRING" id="1586287.BBK82_27520"/>
<accession>A0A1B2HNE4</accession>
<protein>
    <submittedName>
        <fullName evidence="1">Uncharacterized protein</fullName>
    </submittedName>
</protein>
<gene>
    <name evidence="1" type="ORF">BBK82_27520</name>
</gene>
<dbReference type="KEGG" id="led:BBK82_27520"/>
<evidence type="ECO:0000313" key="1">
    <source>
        <dbReference type="EMBL" id="ANZ39252.1"/>
    </source>
</evidence>
<evidence type="ECO:0000313" key="2">
    <source>
        <dbReference type="Proteomes" id="UP000093053"/>
    </source>
</evidence>
<dbReference type="EMBL" id="CP016793">
    <property type="protein sequence ID" value="ANZ39252.1"/>
    <property type="molecule type" value="Genomic_DNA"/>
</dbReference>
<dbReference type="AlphaFoldDB" id="A0A1B2HNE4"/>
<dbReference type="RefSeq" id="WP_065917594.1">
    <property type="nucleotide sequence ID" value="NZ_CP016793.1"/>
</dbReference>
<reference evidence="1 2" key="1">
    <citation type="submission" date="2016-07" db="EMBL/GenBank/DDBJ databases">
        <title>Complete genome sequence of the Lentzea guizhouensis DHS C013.</title>
        <authorList>
            <person name="Cao C."/>
        </authorList>
    </citation>
    <scope>NUCLEOTIDE SEQUENCE [LARGE SCALE GENOMIC DNA]</scope>
    <source>
        <strain evidence="1 2">DHS C013</strain>
    </source>
</reference>
<proteinExistence type="predicted"/>
<keyword evidence="2" id="KW-1185">Reference proteome</keyword>